<sequence length="88" mass="9941">NNITKLFNCSKEVQNPYESIPEISQFWNNLVNARAGFWKAPEGLFWICGKRAYSELPPDWKGSCTLGVIQPGFFLLPGPERDELGVPL</sequence>
<name>A0A7L1MYL2_RHICY</name>
<dbReference type="OrthoDB" id="9950230at2759"/>
<evidence type="ECO:0000313" key="1">
    <source>
        <dbReference type="EMBL" id="NXN92016.1"/>
    </source>
</evidence>
<feature type="non-terminal residue" evidence="1">
    <location>
        <position position="88"/>
    </location>
</feature>
<keyword evidence="2" id="KW-1185">Reference proteome</keyword>
<dbReference type="AlphaFoldDB" id="A0A7L1MYL2"/>
<organism evidence="1 2">
    <name type="scientific">Rhinopomastus cyanomelas</name>
    <name type="common">Common scimitarbill</name>
    <dbReference type="NCBI Taxonomy" id="113115"/>
    <lineage>
        <taxon>Eukaryota</taxon>
        <taxon>Metazoa</taxon>
        <taxon>Chordata</taxon>
        <taxon>Craniata</taxon>
        <taxon>Vertebrata</taxon>
        <taxon>Euteleostomi</taxon>
        <taxon>Archelosauria</taxon>
        <taxon>Archosauria</taxon>
        <taxon>Dinosauria</taxon>
        <taxon>Saurischia</taxon>
        <taxon>Theropoda</taxon>
        <taxon>Coelurosauria</taxon>
        <taxon>Aves</taxon>
        <taxon>Neognathae</taxon>
        <taxon>Neoaves</taxon>
        <taxon>Telluraves</taxon>
        <taxon>Coraciimorphae</taxon>
        <taxon>Bucerotiformes</taxon>
        <taxon>Rhinopomastidae</taxon>
        <taxon>Rhinopomastus</taxon>
    </lineage>
</organism>
<accession>A0A7L1MYL2</accession>
<proteinExistence type="predicted"/>
<gene>
    <name evidence="1" type="primary">Erv31_0</name>
    <name evidence="1" type="ORF">RHICYA_R16417</name>
</gene>
<comment type="caution">
    <text evidence="1">The sequence shown here is derived from an EMBL/GenBank/DDBJ whole genome shotgun (WGS) entry which is preliminary data.</text>
</comment>
<protein>
    <submittedName>
        <fullName evidence="1">ENR1 protein</fullName>
    </submittedName>
</protein>
<feature type="non-terminal residue" evidence="1">
    <location>
        <position position="1"/>
    </location>
</feature>
<reference evidence="1 2" key="1">
    <citation type="submission" date="2019-09" db="EMBL/GenBank/DDBJ databases">
        <title>Bird 10,000 Genomes (B10K) Project - Family phase.</title>
        <authorList>
            <person name="Zhang G."/>
        </authorList>
    </citation>
    <scope>NUCLEOTIDE SEQUENCE [LARGE SCALE GENOMIC DNA]</scope>
    <source>
        <strain evidence="1">B10K-DU-002-35</strain>
        <tissue evidence="1">Muscle</tissue>
    </source>
</reference>
<dbReference type="Proteomes" id="UP000565785">
    <property type="component" value="Unassembled WGS sequence"/>
</dbReference>
<evidence type="ECO:0000313" key="2">
    <source>
        <dbReference type="Proteomes" id="UP000565785"/>
    </source>
</evidence>
<dbReference type="EMBL" id="VXBP01000783">
    <property type="protein sequence ID" value="NXN92016.1"/>
    <property type="molecule type" value="Genomic_DNA"/>
</dbReference>